<protein>
    <submittedName>
        <fullName evidence="4">Uncharacterized protein</fullName>
    </submittedName>
</protein>
<dbReference type="PANTHER" id="PTHR10644">
    <property type="entry name" value="DNA REPAIR/RNA PROCESSING CPSF FAMILY"/>
    <property type="match status" value="1"/>
</dbReference>
<sequence>MDLVMVTQTIDGESVQTPMTPYQLLRAQQAREEQARVAALAKMNPPRSDAAKSIPLGVMSRTLLSSSYIKMMLPAKIRHKNLNDVVFVGEDFVHLKQATANGTLRHIATKSDFGGKILAARVFGSPQKTHQNAHAGTPIKRKDVRAHRRSTAGEDSEQLPPEMLVLTLDTKSLIFLWACPTSNGHIKFHHRTLRLPGGKSRIERPGPFLAVAPNFRAIAIAALEGQFVFCKTQTLVAWREHMREYVDANSTPVAEEITIPTNGRIIHMDFLAPSAEQEDPHVIAILVIAHSGRTKITCYDWVADHEPSSPTLRAERVNIDTEDNNPSLLVPLRRSPAFLLVFNGHISAYGNILSGTSQCYRTQIPPEMLAPVLPGDSNSSPIWVQWESAERNNEYPKEAFYIAREDGKVLYVEVGRSMTLEISDAGSLPQTIDRAFASLQVDSDTLNRLQPDIFAAPGVSSDGYVSKLGSWVSGGVNLPHEASYSFETLEKIPNWAPTMDLTTMPTRRTMSLPRTMWSQSSASANPSASTESTSRRSILLGHGRAPYGSITEVRRGIEAKIDTHCQGMKGCNGLWIIDHGSEETLVEEESVVQQYASILCSFPHESLALRVTYLDGVYSIQDIANENEIDADGLSRHETLHLSIISDLFMVQVIHGEARVISRAGLVLLDRLALDGAALVAAAHPQLRQLAIAYRGTESFALETVELLEAGKFGVRHRYGLPSDPTCVEVLDVEGVPHVLVGTTDSSIRMIRISQTGLEPVLHCDLNRLQGPQYIAAVCESAVMLRYSEKHVLLCGLRDGSLASFALRTQTAELSIDLMNRITLGTSSVRLWPCITNPSVAFASCGADFVQVHHRTPNSSLPIIDSIWFTDINNECYQQQEIMAFGQLPLRWQQDDADQDLASLIFTVSGDNLLLSRIECETGYKVPLPQGPQAVPRKWTIGATPSTVTFSERLQRILVSVSEPREVQVPPDGYRTINTGLQVVKLDDEGGATEDIGDLTPRLETLVSEEGSLRPYERICSIVEWIAKNKMGHPYHHVVVGTAHQEYGKPVRGRIMHYQIVQNKLVRKRRTSWYPGAIRSISLFSPNVFIYGYGKIVVVDEYSIAENDFIRLAESTLKSDVVSISCQPPWVYVSTAAHSLSCYEFKELSSNVATLSGRDGILIPVYTESRTRLLTHHTHIANAIPDNEITSLHESTSEAIDNTRGKEAEDHSDETVETRSNQGRTLILLADKVCTVSGVLHPAFRSYPSEEDYGQRIPALFEAHLSRSVIRLQQDAFRTPWARPSTGPAKGVLIDDVVGVCTDGTIYNFSILSAEATLLLRYIQNLIRAQEHRCMTKRSRPRESDLKRRVLFMGGFLPKQGSGSNPAGDDDNIITPLMIDPLEGLPAPKKWHVDADVLVRYLDGDINYVPFDEENALFVLLTTETSEGVWRQFSELAGFLRLAGEEGRRGPEGLVGGGEEDRRRFARSVQDWVRDVTREML</sequence>
<dbReference type="GeneID" id="54546616"/>
<dbReference type="InterPro" id="IPR050358">
    <property type="entry name" value="RSE1/DDB1/CFT1"/>
</dbReference>
<name>A0A6A6JT87_WESOR</name>
<organism evidence="4 5">
    <name type="scientific">Westerdykella ornata</name>
    <dbReference type="NCBI Taxonomy" id="318751"/>
    <lineage>
        <taxon>Eukaryota</taxon>
        <taxon>Fungi</taxon>
        <taxon>Dikarya</taxon>
        <taxon>Ascomycota</taxon>
        <taxon>Pezizomycotina</taxon>
        <taxon>Dothideomycetes</taxon>
        <taxon>Pleosporomycetidae</taxon>
        <taxon>Pleosporales</taxon>
        <taxon>Sporormiaceae</taxon>
        <taxon>Westerdykella</taxon>
    </lineage>
</organism>
<feature type="region of interest" description="Disordered" evidence="1">
    <location>
        <begin position="515"/>
        <end position="536"/>
    </location>
</feature>
<feature type="domain" description="RSE1/DDB1/CPSF1 second beta-propeller" evidence="3">
    <location>
        <begin position="568"/>
        <end position="852"/>
    </location>
</feature>
<reference evidence="4" key="1">
    <citation type="journal article" date="2020" name="Stud. Mycol.">
        <title>101 Dothideomycetes genomes: a test case for predicting lifestyles and emergence of pathogens.</title>
        <authorList>
            <person name="Haridas S."/>
            <person name="Albert R."/>
            <person name="Binder M."/>
            <person name="Bloem J."/>
            <person name="Labutti K."/>
            <person name="Salamov A."/>
            <person name="Andreopoulos B."/>
            <person name="Baker S."/>
            <person name="Barry K."/>
            <person name="Bills G."/>
            <person name="Bluhm B."/>
            <person name="Cannon C."/>
            <person name="Castanera R."/>
            <person name="Culley D."/>
            <person name="Daum C."/>
            <person name="Ezra D."/>
            <person name="Gonzalez J."/>
            <person name="Henrissat B."/>
            <person name="Kuo A."/>
            <person name="Liang C."/>
            <person name="Lipzen A."/>
            <person name="Lutzoni F."/>
            <person name="Magnuson J."/>
            <person name="Mondo S."/>
            <person name="Nolan M."/>
            <person name="Ohm R."/>
            <person name="Pangilinan J."/>
            <person name="Park H.-J."/>
            <person name="Ramirez L."/>
            <person name="Alfaro M."/>
            <person name="Sun H."/>
            <person name="Tritt A."/>
            <person name="Yoshinaga Y."/>
            <person name="Zwiers L.-H."/>
            <person name="Turgeon B."/>
            <person name="Goodwin S."/>
            <person name="Spatafora J."/>
            <person name="Crous P."/>
            <person name="Grigoriev I."/>
        </authorList>
    </citation>
    <scope>NUCLEOTIDE SEQUENCE</scope>
    <source>
        <strain evidence="4">CBS 379.55</strain>
    </source>
</reference>
<dbReference type="OrthoDB" id="20774at2759"/>
<evidence type="ECO:0000259" key="2">
    <source>
        <dbReference type="Pfam" id="PF10433"/>
    </source>
</evidence>
<keyword evidence="5" id="KW-1185">Reference proteome</keyword>
<evidence type="ECO:0000259" key="3">
    <source>
        <dbReference type="Pfam" id="PF23726"/>
    </source>
</evidence>
<dbReference type="InterPro" id="IPR018846">
    <property type="entry name" value="Beta-prop_RSE1/DDB1/CPSF1_1st"/>
</dbReference>
<dbReference type="Proteomes" id="UP000800097">
    <property type="component" value="Unassembled WGS sequence"/>
</dbReference>
<feature type="region of interest" description="Disordered" evidence="1">
    <location>
        <begin position="127"/>
        <end position="156"/>
    </location>
</feature>
<dbReference type="Gene3D" id="2.130.10.10">
    <property type="entry name" value="YVTN repeat-like/Quinoprotein amine dehydrogenase"/>
    <property type="match status" value="3"/>
</dbReference>
<feature type="compositionally biased region" description="Low complexity" evidence="1">
    <location>
        <begin position="518"/>
        <end position="532"/>
    </location>
</feature>
<proteinExistence type="predicted"/>
<dbReference type="EMBL" id="ML986486">
    <property type="protein sequence ID" value="KAF2279333.1"/>
    <property type="molecule type" value="Genomic_DNA"/>
</dbReference>
<evidence type="ECO:0000313" key="5">
    <source>
        <dbReference type="Proteomes" id="UP000800097"/>
    </source>
</evidence>
<feature type="compositionally biased region" description="Basic and acidic residues" evidence="1">
    <location>
        <begin position="1201"/>
        <end position="1217"/>
    </location>
</feature>
<gene>
    <name evidence="4" type="ORF">EI97DRAFT_172847</name>
</gene>
<dbReference type="Pfam" id="PF10433">
    <property type="entry name" value="Beta-prop_RSE1_1st"/>
    <property type="match status" value="1"/>
</dbReference>
<dbReference type="InterPro" id="IPR015943">
    <property type="entry name" value="WD40/YVTN_repeat-like_dom_sf"/>
</dbReference>
<dbReference type="RefSeq" id="XP_033656872.1">
    <property type="nucleotide sequence ID" value="XM_033793441.1"/>
</dbReference>
<feature type="domain" description="RSE1/DDB1/CPSF1 first beta-propeller" evidence="2">
    <location>
        <begin position="69"/>
        <end position="446"/>
    </location>
</feature>
<dbReference type="InterPro" id="IPR058543">
    <property type="entry name" value="Beta-prop_RSE1/DDB1/CPSF1_2nd"/>
</dbReference>
<evidence type="ECO:0000313" key="4">
    <source>
        <dbReference type="EMBL" id="KAF2279333.1"/>
    </source>
</evidence>
<evidence type="ECO:0000256" key="1">
    <source>
        <dbReference type="SAM" id="MobiDB-lite"/>
    </source>
</evidence>
<dbReference type="Pfam" id="PF23726">
    <property type="entry name" value="Beta-prop_RSE1_2nd"/>
    <property type="match status" value="1"/>
</dbReference>
<feature type="region of interest" description="Disordered" evidence="1">
    <location>
        <begin position="1196"/>
        <end position="1217"/>
    </location>
</feature>
<accession>A0A6A6JT87</accession>